<organism evidence="2 3">
    <name type="scientific">Holothuria leucospilota</name>
    <name type="common">Black long sea cucumber</name>
    <name type="synonym">Mertensiothuria leucospilota</name>
    <dbReference type="NCBI Taxonomy" id="206669"/>
    <lineage>
        <taxon>Eukaryota</taxon>
        <taxon>Metazoa</taxon>
        <taxon>Echinodermata</taxon>
        <taxon>Eleutherozoa</taxon>
        <taxon>Echinozoa</taxon>
        <taxon>Holothuroidea</taxon>
        <taxon>Aspidochirotacea</taxon>
        <taxon>Aspidochirotida</taxon>
        <taxon>Holothuriidae</taxon>
        <taxon>Holothuria</taxon>
    </lineage>
</organism>
<evidence type="ECO:0000256" key="1">
    <source>
        <dbReference type="SAM" id="Phobius"/>
    </source>
</evidence>
<feature type="transmembrane region" description="Helical" evidence="1">
    <location>
        <begin position="20"/>
        <end position="42"/>
    </location>
</feature>
<comment type="caution">
    <text evidence="2">The sequence shown here is derived from an EMBL/GenBank/DDBJ whole genome shotgun (WGS) entry which is preliminary data.</text>
</comment>
<evidence type="ECO:0000313" key="2">
    <source>
        <dbReference type="EMBL" id="KAJ8045708.1"/>
    </source>
</evidence>
<dbReference type="AlphaFoldDB" id="A0A9Q1CI38"/>
<protein>
    <submittedName>
        <fullName evidence="2">Uncharacterized protein</fullName>
    </submittedName>
</protein>
<dbReference type="Proteomes" id="UP001152320">
    <property type="component" value="Chromosome 3"/>
</dbReference>
<name>A0A9Q1CI38_HOLLE</name>
<dbReference type="EMBL" id="JAIZAY010000003">
    <property type="protein sequence ID" value="KAJ8045708.1"/>
    <property type="molecule type" value="Genomic_DNA"/>
</dbReference>
<feature type="transmembrane region" description="Helical" evidence="1">
    <location>
        <begin position="54"/>
        <end position="74"/>
    </location>
</feature>
<keyword evidence="3" id="KW-1185">Reference proteome</keyword>
<sequence length="77" mass="8482">MRGLSTRVNHLENIFKSFGVLVSGIVIAFLQSGSFKALGVLFEDIVRQYKTSNLFGGWALTFQPAATFVIPVLVEAY</sequence>
<keyword evidence="1" id="KW-0472">Membrane</keyword>
<keyword evidence="1" id="KW-0812">Transmembrane</keyword>
<gene>
    <name evidence="2" type="ORF">HOLleu_08766</name>
</gene>
<evidence type="ECO:0000313" key="3">
    <source>
        <dbReference type="Proteomes" id="UP001152320"/>
    </source>
</evidence>
<proteinExistence type="predicted"/>
<keyword evidence="1" id="KW-1133">Transmembrane helix</keyword>
<reference evidence="2" key="1">
    <citation type="submission" date="2021-10" db="EMBL/GenBank/DDBJ databases">
        <title>Tropical sea cucumber genome reveals ecological adaptation and Cuvierian tubules defense mechanism.</title>
        <authorList>
            <person name="Chen T."/>
        </authorList>
    </citation>
    <scope>NUCLEOTIDE SEQUENCE</scope>
    <source>
        <strain evidence="2">Nanhai2018</strain>
        <tissue evidence="2">Muscle</tissue>
    </source>
</reference>
<accession>A0A9Q1CI38</accession>